<sequence length="87" mass="9671">VAVSTGWKAGLRRGLQASKAVAQTLPELLRDLDVPSLLQGGGPPDEAVVARSLRRLFERLGATYIKLGQFIWKREELDEENEAKERV</sequence>
<feature type="non-terminal residue" evidence="1">
    <location>
        <position position="1"/>
    </location>
</feature>
<reference evidence="1" key="1">
    <citation type="submission" date="2023-10" db="EMBL/GenBank/DDBJ databases">
        <authorList>
            <person name="Chen Y."/>
            <person name="Shah S."/>
            <person name="Dougan E. K."/>
            <person name="Thang M."/>
            <person name="Chan C."/>
        </authorList>
    </citation>
    <scope>NUCLEOTIDE SEQUENCE [LARGE SCALE GENOMIC DNA]</scope>
</reference>
<proteinExistence type="predicted"/>
<name>A0ABN9PBE0_9DINO</name>
<protein>
    <submittedName>
        <fullName evidence="1">Uncharacterized protein</fullName>
    </submittedName>
</protein>
<evidence type="ECO:0000313" key="2">
    <source>
        <dbReference type="Proteomes" id="UP001189429"/>
    </source>
</evidence>
<keyword evidence="2" id="KW-1185">Reference proteome</keyword>
<gene>
    <name evidence="1" type="ORF">PCOR1329_LOCUS1489</name>
</gene>
<accession>A0ABN9PBE0</accession>
<comment type="caution">
    <text evidence="1">The sequence shown here is derived from an EMBL/GenBank/DDBJ whole genome shotgun (WGS) entry which is preliminary data.</text>
</comment>
<dbReference type="Proteomes" id="UP001189429">
    <property type="component" value="Unassembled WGS sequence"/>
</dbReference>
<evidence type="ECO:0000313" key="1">
    <source>
        <dbReference type="EMBL" id="CAK0790126.1"/>
    </source>
</evidence>
<dbReference type="EMBL" id="CAUYUJ010000360">
    <property type="protein sequence ID" value="CAK0790126.1"/>
    <property type="molecule type" value="Genomic_DNA"/>
</dbReference>
<organism evidence="1 2">
    <name type="scientific">Prorocentrum cordatum</name>
    <dbReference type="NCBI Taxonomy" id="2364126"/>
    <lineage>
        <taxon>Eukaryota</taxon>
        <taxon>Sar</taxon>
        <taxon>Alveolata</taxon>
        <taxon>Dinophyceae</taxon>
        <taxon>Prorocentrales</taxon>
        <taxon>Prorocentraceae</taxon>
        <taxon>Prorocentrum</taxon>
    </lineage>
</organism>